<dbReference type="GO" id="GO:0016020">
    <property type="term" value="C:membrane"/>
    <property type="evidence" value="ECO:0007669"/>
    <property type="project" value="UniProtKB-SubCell"/>
</dbReference>
<dbReference type="AlphaFoldDB" id="A0AAV2RBD8"/>
<evidence type="ECO:0000256" key="6">
    <source>
        <dbReference type="ARBA" id="ARBA00023136"/>
    </source>
</evidence>
<evidence type="ECO:0000313" key="7">
    <source>
        <dbReference type="EMBL" id="CAL4122350.1"/>
    </source>
</evidence>
<evidence type="ECO:0000256" key="2">
    <source>
        <dbReference type="ARBA" id="ARBA00004240"/>
    </source>
</evidence>
<dbReference type="SUPFAM" id="SSF53474">
    <property type="entry name" value="alpha/beta-Hydrolases"/>
    <property type="match status" value="1"/>
</dbReference>
<feature type="non-terminal residue" evidence="7">
    <location>
        <position position="100"/>
    </location>
</feature>
<dbReference type="EMBL" id="CAXKWB010019970">
    <property type="protein sequence ID" value="CAL4122350.1"/>
    <property type="molecule type" value="Genomic_DNA"/>
</dbReference>
<dbReference type="Gene3D" id="3.40.50.1820">
    <property type="entry name" value="alpha/beta hydrolase"/>
    <property type="match status" value="1"/>
</dbReference>
<evidence type="ECO:0000256" key="1">
    <source>
        <dbReference type="ARBA" id="ARBA00004173"/>
    </source>
</evidence>
<evidence type="ECO:0000313" key="8">
    <source>
        <dbReference type="Proteomes" id="UP001497623"/>
    </source>
</evidence>
<evidence type="ECO:0000256" key="5">
    <source>
        <dbReference type="ARBA" id="ARBA00023128"/>
    </source>
</evidence>
<keyword evidence="8" id="KW-1185">Reference proteome</keyword>
<comment type="subcellular location">
    <subcellularLocation>
        <location evidence="2">Endoplasmic reticulum</location>
    </subcellularLocation>
    <subcellularLocation>
        <location evidence="3">Membrane</location>
    </subcellularLocation>
    <subcellularLocation>
        <location evidence="1">Mitochondrion</location>
    </subcellularLocation>
</comment>
<organism evidence="7 8">
    <name type="scientific">Meganyctiphanes norvegica</name>
    <name type="common">Northern krill</name>
    <name type="synonym">Thysanopoda norvegica</name>
    <dbReference type="NCBI Taxonomy" id="48144"/>
    <lineage>
        <taxon>Eukaryota</taxon>
        <taxon>Metazoa</taxon>
        <taxon>Ecdysozoa</taxon>
        <taxon>Arthropoda</taxon>
        <taxon>Crustacea</taxon>
        <taxon>Multicrustacea</taxon>
        <taxon>Malacostraca</taxon>
        <taxon>Eumalacostraca</taxon>
        <taxon>Eucarida</taxon>
        <taxon>Euphausiacea</taxon>
        <taxon>Euphausiidae</taxon>
        <taxon>Meganyctiphanes</taxon>
    </lineage>
</organism>
<dbReference type="Proteomes" id="UP001497623">
    <property type="component" value="Unassembled WGS sequence"/>
</dbReference>
<dbReference type="PANTHER" id="PTHR48182">
    <property type="entry name" value="PROTEIN SERAC1"/>
    <property type="match status" value="1"/>
</dbReference>
<dbReference type="InterPro" id="IPR052374">
    <property type="entry name" value="SERAC1"/>
</dbReference>
<comment type="caution">
    <text evidence="7">The sequence shown here is derived from an EMBL/GenBank/DDBJ whole genome shotgun (WGS) entry which is preliminary data.</text>
</comment>
<keyword evidence="5" id="KW-0496">Mitochondrion</keyword>
<gene>
    <name evidence="7" type="ORF">MNOR_LOCUS23072</name>
</gene>
<sequence length="100" mass="10968">MAAALEDAGVGKRPIIWITHSMGGLIVKDILADEKSLSNDILSSTWGIVFLSVPHCGSRLASQTAFFRALFKPTKDILQLVENSPVLVSLQRKFEKSIKD</sequence>
<keyword evidence="4" id="KW-0256">Endoplasmic reticulum</keyword>
<keyword evidence="6" id="KW-0472">Membrane</keyword>
<evidence type="ECO:0000256" key="4">
    <source>
        <dbReference type="ARBA" id="ARBA00022824"/>
    </source>
</evidence>
<evidence type="ECO:0000256" key="3">
    <source>
        <dbReference type="ARBA" id="ARBA00004370"/>
    </source>
</evidence>
<dbReference type="PANTHER" id="PTHR48182:SF2">
    <property type="entry name" value="PROTEIN SERAC1"/>
    <property type="match status" value="1"/>
</dbReference>
<protein>
    <recommendedName>
        <fullName evidence="9">DUF676 domain-containing protein</fullName>
    </recommendedName>
</protein>
<dbReference type="InterPro" id="IPR029058">
    <property type="entry name" value="AB_hydrolase_fold"/>
</dbReference>
<dbReference type="GO" id="GO:0005739">
    <property type="term" value="C:mitochondrion"/>
    <property type="evidence" value="ECO:0007669"/>
    <property type="project" value="UniProtKB-SubCell"/>
</dbReference>
<evidence type="ECO:0008006" key="9">
    <source>
        <dbReference type="Google" id="ProtNLM"/>
    </source>
</evidence>
<accession>A0AAV2RBD8</accession>
<reference evidence="7 8" key="1">
    <citation type="submission" date="2024-05" db="EMBL/GenBank/DDBJ databases">
        <authorList>
            <person name="Wallberg A."/>
        </authorList>
    </citation>
    <scope>NUCLEOTIDE SEQUENCE [LARGE SCALE GENOMIC DNA]</scope>
</reference>
<name>A0AAV2RBD8_MEGNR</name>
<proteinExistence type="predicted"/>
<dbReference type="GO" id="GO:0005783">
    <property type="term" value="C:endoplasmic reticulum"/>
    <property type="evidence" value="ECO:0007669"/>
    <property type="project" value="UniProtKB-SubCell"/>
</dbReference>